<dbReference type="Proteomes" id="UP000475862">
    <property type="component" value="Unassembled WGS sequence"/>
</dbReference>
<evidence type="ECO:0000313" key="1">
    <source>
        <dbReference type="EMBL" id="KAE9521545.1"/>
    </source>
</evidence>
<evidence type="ECO:0008006" key="3">
    <source>
        <dbReference type="Google" id="ProtNLM"/>
    </source>
</evidence>
<keyword evidence="2" id="KW-1185">Reference proteome</keyword>
<evidence type="ECO:0000313" key="2">
    <source>
        <dbReference type="Proteomes" id="UP000475862"/>
    </source>
</evidence>
<dbReference type="EMBL" id="VYZN01002772">
    <property type="protein sequence ID" value="KAE9521545.1"/>
    <property type="molecule type" value="Genomic_DNA"/>
</dbReference>
<dbReference type="AlphaFoldDB" id="A0A6G0STX0"/>
<proteinExistence type="predicted"/>
<dbReference type="OrthoDB" id="6630579at2759"/>
<sequence length="215" mass="25030">MQLWPFVRTYSPFGSEDFIIIGYRNLDKAGTKVARKLYSPRLQLERDHNVSTLTMYGFFQKSANKTNIRIIKTWQNHWDSIPASNKLRSIKKTVSKWAYPENASRREQIIINRSRIGHSHITHSYLITKESPPLCDTCKTHISMAHIIIDCPKYSTARFLLNNPRSPEEALSQQNSGNIFKFFKKIDLDKKPLIICVIEAFMSIKKKKKKTNITK</sequence>
<accession>A0A6G0STX0</accession>
<name>A0A6G0STX0_APHGL</name>
<reference evidence="1 2" key="1">
    <citation type="submission" date="2019-08" db="EMBL/GenBank/DDBJ databases">
        <title>The genome of the soybean aphid Biotype 1, its phylome, world population structure and adaptation to the North American continent.</title>
        <authorList>
            <person name="Giordano R."/>
            <person name="Donthu R.K."/>
            <person name="Hernandez A.G."/>
            <person name="Wright C.L."/>
            <person name="Zimin A.V."/>
        </authorList>
    </citation>
    <scope>NUCLEOTIDE SEQUENCE [LARGE SCALE GENOMIC DNA]</scope>
    <source>
        <tissue evidence="1">Whole aphids</tissue>
    </source>
</reference>
<feature type="non-terminal residue" evidence="1">
    <location>
        <position position="215"/>
    </location>
</feature>
<protein>
    <recommendedName>
        <fullName evidence="3">Reverse transcriptase zinc-binding domain-containing protein</fullName>
    </recommendedName>
</protein>
<organism evidence="1 2">
    <name type="scientific">Aphis glycines</name>
    <name type="common">Soybean aphid</name>
    <dbReference type="NCBI Taxonomy" id="307491"/>
    <lineage>
        <taxon>Eukaryota</taxon>
        <taxon>Metazoa</taxon>
        <taxon>Ecdysozoa</taxon>
        <taxon>Arthropoda</taxon>
        <taxon>Hexapoda</taxon>
        <taxon>Insecta</taxon>
        <taxon>Pterygota</taxon>
        <taxon>Neoptera</taxon>
        <taxon>Paraneoptera</taxon>
        <taxon>Hemiptera</taxon>
        <taxon>Sternorrhyncha</taxon>
        <taxon>Aphidomorpha</taxon>
        <taxon>Aphidoidea</taxon>
        <taxon>Aphididae</taxon>
        <taxon>Aphidini</taxon>
        <taxon>Aphis</taxon>
        <taxon>Aphis</taxon>
    </lineage>
</organism>
<comment type="caution">
    <text evidence="1">The sequence shown here is derived from an EMBL/GenBank/DDBJ whole genome shotgun (WGS) entry which is preliminary data.</text>
</comment>
<gene>
    <name evidence="1" type="ORF">AGLY_018071</name>
</gene>